<evidence type="ECO:0000256" key="5">
    <source>
        <dbReference type="ARBA" id="ARBA00022643"/>
    </source>
</evidence>
<keyword evidence="4" id="KW-0285">Flavoprotein</keyword>
<dbReference type="PRINTS" id="PR00371">
    <property type="entry name" value="FPNCR"/>
</dbReference>
<dbReference type="GO" id="GO:0030586">
    <property type="term" value="F:[methionine synthase] reductase (NADPH) activity"/>
    <property type="evidence" value="ECO:0007669"/>
    <property type="project" value="UniProtKB-EC"/>
</dbReference>
<gene>
    <name evidence="16" type="ORF">GGI15_004392</name>
</gene>
<protein>
    <recommendedName>
        <fullName evidence="12">Methionine synthase reductase</fullName>
        <ecNumber evidence="11">1.16.1.8</ecNumber>
    </recommendedName>
</protein>
<evidence type="ECO:0000259" key="14">
    <source>
        <dbReference type="PROSITE" id="PS50902"/>
    </source>
</evidence>
<dbReference type="AlphaFoldDB" id="A0A9W8LG46"/>
<evidence type="ECO:0000313" key="16">
    <source>
        <dbReference type="EMBL" id="KAJ2777792.1"/>
    </source>
</evidence>
<feature type="domain" description="Flavodoxin-like" evidence="14">
    <location>
        <begin position="10"/>
        <end position="153"/>
    </location>
</feature>
<sequence length="706" mass="75554">MGADTDAKHVAFLYASQTGNAETISHQLYASSVHHGHASSCHALDTYPASALPTLHTAVFIVSTTGDGDPPDNALKFWRTLRRTLKNKDKPLGNLRYALLGLGDTNYSNFCNTAVRLDAMLEEAGARRFYEKGLADDATGLEDVVEPWIEGLWPALNEAVGGKAADEQVEGGEAEAEAEAEADAEDVDGAVAAAVEALSVAQTQPVHQRLVVDYGALAQLQKLSGAPKSPPSICALTPAPAAASDSSSSSSQTLPPWHAALCAEHPDALHQPFVARLGAARRLTADAAAKRTLLLTIEPPAAEHAACRAGDAINVYAPNNGDLVSALLERLGVAADQPVLLAAQDERIALPPHLQRFSSAAHTLRQILLWAVDLTSPVRKQTLRALAECCADAGDRDRLLFLCSRQGAAQFDGVRRQAAHIVDLLHAFPSCHVGAARLLDLLAPLQPRAYSVCSVEAGRWQVAFNVAEYELEIADPFAAAEETAAAVVVRRRGVCTPWLERLATRAASADVLVARRPGHFHLADGEGRPVVMVGPGTGVAPFIGFLEQRAREKQAGTPTGPAWLFFGCRSPSLDHLFDAQLSSWLAQGVLSRLTLCFSRDEDARRQTGAQRYVQDAVRANAEELGRLLVEQHAVVYVCGDARGMGPDVNQALADVLCEYVAAHPKARAGLGVEERGGEEVGLSRAEALQVLVRWAAEKRYLRDLWA</sequence>
<dbReference type="Proteomes" id="UP001140172">
    <property type="component" value="Unassembled WGS sequence"/>
</dbReference>
<dbReference type="InterPro" id="IPR029039">
    <property type="entry name" value="Flavoprotein-like_sf"/>
</dbReference>
<dbReference type="GO" id="GO:0010181">
    <property type="term" value="F:FMN binding"/>
    <property type="evidence" value="ECO:0007669"/>
    <property type="project" value="InterPro"/>
</dbReference>
<dbReference type="InterPro" id="IPR023173">
    <property type="entry name" value="NADPH_Cyt_P450_Rdtase_alpha"/>
</dbReference>
<dbReference type="Pfam" id="PF00175">
    <property type="entry name" value="NAD_binding_1"/>
    <property type="match status" value="1"/>
</dbReference>
<dbReference type="InterPro" id="IPR001094">
    <property type="entry name" value="Flavdoxin-like"/>
</dbReference>
<evidence type="ECO:0000256" key="10">
    <source>
        <dbReference type="ARBA" id="ARBA00023167"/>
    </source>
</evidence>
<keyword evidence="7" id="KW-0274">FAD</keyword>
<evidence type="ECO:0000256" key="3">
    <source>
        <dbReference type="ARBA" id="ARBA00022605"/>
    </source>
</evidence>
<dbReference type="InterPro" id="IPR003097">
    <property type="entry name" value="CysJ-like_FAD-binding"/>
</dbReference>
<dbReference type="Gene3D" id="1.20.990.10">
    <property type="entry name" value="NADPH-cytochrome p450 Reductase, Chain A, domain 3"/>
    <property type="match status" value="1"/>
</dbReference>
<name>A0A9W8LG46_9FUNG</name>
<evidence type="ECO:0000256" key="4">
    <source>
        <dbReference type="ARBA" id="ARBA00022630"/>
    </source>
</evidence>
<evidence type="ECO:0000313" key="17">
    <source>
        <dbReference type="Proteomes" id="UP001140172"/>
    </source>
</evidence>
<dbReference type="Gene3D" id="3.40.50.360">
    <property type="match status" value="1"/>
</dbReference>
<dbReference type="PROSITE" id="PS50902">
    <property type="entry name" value="FLAVODOXIN_LIKE"/>
    <property type="match status" value="1"/>
</dbReference>
<evidence type="ECO:0000256" key="6">
    <source>
        <dbReference type="ARBA" id="ARBA00022691"/>
    </source>
</evidence>
<dbReference type="InterPro" id="IPR017938">
    <property type="entry name" value="Riboflavin_synthase-like_b-brl"/>
</dbReference>
<dbReference type="InterPro" id="IPR001709">
    <property type="entry name" value="Flavoprot_Pyr_Nucl_cyt_Rdtase"/>
</dbReference>
<keyword evidence="8" id="KW-0521">NADP</keyword>
<dbReference type="Pfam" id="PF00258">
    <property type="entry name" value="Flavodoxin_1"/>
    <property type="match status" value="1"/>
</dbReference>
<comment type="cofactor">
    <cofactor evidence="1">
        <name>FMN</name>
        <dbReference type="ChEBI" id="CHEBI:58210"/>
    </cofactor>
</comment>
<dbReference type="GO" id="GO:0050667">
    <property type="term" value="P:homocysteine metabolic process"/>
    <property type="evidence" value="ECO:0007669"/>
    <property type="project" value="TreeGrafter"/>
</dbReference>
<dbReference type="OrthoDB" id="1856718at2759"/>
<reference evidence="16" key="1">
    <citation type="submission" date="2022-07" db="EMBL/GenBank/DDBJ databases">
        <title>Phylogenomic reconstructions and comparative analyses of Kickxellomycotina fungi.</title>
        <authorList>
            <person name="Reynolds N.K."/>
            <person name="Stajich J.E."/>
            <person name="Barry K."/>
            <person name="Grigoriev I.V."/>
            <person name="Crous P."/>
            <person name="Smith M.E."/>
        </authorList>
    </citation>
    <scope>NUCLEOTIDE SEQUENCE</scope>
    <source>
        <strain evidence="16">BCRC 34489</strain>
    </source>
</reference>
<keyword evidence="10" id="KW-0486">Methionine biosynthesis</keyword>
<dbReference type="PRINTS" id="PR00369">
    <property type="entry name" value="FLAVODOXIN"/>
</dbReference>
<comment type="cofactor">
    <cofactor evidence="2">
        <name>FAD</name>
        <dbReference type="ChEBI" id="CHEBI:57692"/>
    </cofactor>
</comment>
<dbReference type="InterPro" id="IPR039261">
    <property type="entry name" value="FNR_nucleotide-bd"/>
</dbReference>
<dbReference type="Gene3D" id="2.40.30.10">
    <property type="entry name" value="Translation factors"/>
    <property type="match status" value="1"/>
</dbReference>
<dbReference type="SUPFAM" id="SSF63380">
    <property type="entry name" value="Riboflavin synthase domain-like"/>
    <property type="match status" value="1"/>
</dbReference>
<dbReference type="EC" id="1.16.1.8" evidence="11"/>
<dbReference type="PROSITE" id="PS51384">
    <property type="entry name" value="FAD_FR"/>
    <property type="match status" value="1"/>
</dbReference>
<dbReference type="Gene3D" id="3.40.50.80">
    <property type="entry name" value="Nucleotide-binding domain of ferredoxin-NADP reductase (FNR) module"/>
    <property type="match status" value="1"/>
</dbReference>
<evidence type="ECO:0000256" key="2">
    <source>
        <dbReference type="ARBA" id="ARBA00001974"/>
    </source>
</evidence>
<feature type="region of interest" description="Disordered" evidence="13">
    <location>
        <begin position="161"/>
        <end position="184"/>
    </location>
</feature>
<dbReference type="GO" id="GO:0009086">
    <property type="term" value="P:methionine biosynthetic process"/>
    <property type="evidence" value="ECO:0007669"/>
    <property type="project" value="UniProtKB-KW"/>
</dbReference>
<feature type="domain" description="FAD-binding FR-type" evidence="15">
    <location>
        <begin position="270"/>
        <end position="523"/>
    </location>
</feature>
<dbReference type="PANTHER" id="PTHR19384">
    <property type="entry name" value="NITRIC OXIDE SYNTHASE-RELATED"/>
    <property type="match status" value="1"/>
</dbReference>
<keyword evidence="6" id="KW-0949">S-adenosyl-L-methionine</keyword>
<dbReference type="EMBL" id="JANBUM010000389">
    <property type="protein sequence ID" value="KAJ2777792.1"/>
    <property type="molecule type" value="Genomic_DNA"/>
</dbReference>
<dbReference type="SUPFAM" id="SSF52343">
    <property type="entry name" value="Ferredoxin reductase-like, C-terminal NADP-linked domain"/>
    <property type="match status" value="1"/>
</dbReference>
<evidence type="ECO:0000256" key="9">
    <source>
        <dbReference type="ARBA" id="ARBA00023002"/>
    </source>
</evidence>
<keyword evidence="5" id="KW-0288">FMN</keyword>
<dbReference type="PANTHER" id="PTHR19384:SF84">
    <property type="entry name" value="METHIONINE SYNTHASE REDUCTASE"/>
    <property type="match status" value="1"/>
</dbReference>
<dbReference type="Pfam" id="PF00667">
    <property type="entry name" value="FAD_binding_1"/>
    <property type="match status" value="1"/>
</dbReference>
<evidence type="ECO:0000256" key="13">
    <source>
        <dbReference type="SAM" id="MobiDB-lite"/>
    </source>
</evidence>
<feature type="compositionally biased region" description="Low complexity" evidence="13">
    <location>
        <begin position="238"/>
        <end position="251"/>
    </location>
</feature>
<organism evidence="16 17">
    <name type="scientific">Coemansia interrupta</name>
    <dbReference type="NCBI Taxonomy" id="1126814"/>
    <lineage>
        <taxon>Eukaryota</taxon>
        <taxon>Fungi</taxon>
        <taxon>Fungi incertae sedis</taxon>
        <taxon>Zoopagomycota</taxon>
        <taxon>Kickxellomycotina</taxon>
        <taxon>Kickxellomycetes</taxon>
        <taxon>Kickxellales</taxon>
        <taxon>Kickxellaceae</taxon>
        <taxon>Coemansia</taxon>
    </lineage>
</organism>
<proteinExistence type="predicted"/>
<dbReference type="GO" id="GO:0050660">
    <property type="term" value="F:flavin adenine dinucleotide binding"/>
    <property type="evidence" value="ECO:0007669"/>
    <property type="project" value="TreeGrafter"/>
</dbReference>
<evidence type="ECO:0000256" key="12">
    <source>
        <dbReference type="ARBA" id="ARBA00040659"/>
    </source>
</evidence>
<keyword evidence="9" id="KW-0560">Oxidoreductase</keyword>
<keyword evidence="3" id="KW-0028">Amino-acid biosynthesis</keyword>
<evidence type="ECO:0000256" key="1">
    <source>
        <dbReference type="ARBA" id="ARBA00001917"/>
    </source>
</evidence>
<accession>A0A9W8LG46</accession>
<dbReference type="GO" id="GO:0005829">
    <property type="term" value="C:cytosol"/>
    <property type="evidence" value="ECO:0007669"/>
    <property type="project" value="TreeGrafter"/>
</dbReference>
<evidence type="ECO:0000259" key="15">
    <source>
        <dbReference type="PROSITE" id="PS51384"/>
    </source>
</evidence>
<dbReference type="SUPFAM" id="SSF52218">
    <property type="entry name" value="Flavoproteins"/>
    <property type="match status" value="1"/>
</dbReference>
<dbReference type="InterPro" id="IPR008254">
    <property type="entry name" value="Flavodoxin/NO_synth"/>
</dbReference>
<dbReference type="InterPro" id="IPR017927">
    <property type="entry name" value="FAD-bd_FR_type"/>
</dbReference>
<keyword evidence="17" id="KW-1185">Reference proteome</keyword>
<dbReference type="FunFam" id="3.40.50.360:FF:000059">
    <property type="entry name" value="5-methyltetrahydrofolate-homocysteine methyltransferase reductase"/>
    <property type="match status" value="1"/>
</dbReference>
<evidence type="ECO:0000256" key="11">
    <source>
        <dbReference type="ARBA" id="ARBA00039088"/>
    </source>
</evidence>
<feature type="compositionally biased region" description="Acidic residues" evidence="13">
    <location>
        <begin position="167"/>
        <end position="184"/>
    </location>
</feature>
<feature type="region of interest" description="Disordered" evidence="13">
    <location>
        <begin position="227"/>
        <end position="254"/>
    </location>
</feature>
<dbReference type="InterPro" id="IPR001433">
    <property type="entry name" value="OxRdtase_FAD/NAD-bd"/>
</dbReference>
<evidence type="ECO:0000256" key="7">
    <source>
        <dbReference type="ARBA" id="ARBA00022827"/>
    </source>
</evidence>
<comment type="caution">
    <text evidence="16">The sequence shown here is derived from an EMBL/GenBank/DDBJ whole genome shotgun (WGS) entry which is preliminary data.</text>
</comment>
<evidence type="ECO:0000256" key="8">
    <source>
        <dbReference type="ARBA" id="ARBA00022857"/>
    </source>
</evidence>